<keyword evidence="10 13" id="KW-0472">Membrane</keyword>
<dbReference type="InterPro" id="IPR003352">
    <property type="entry name" value="PTS_EIIC"/>
</dbReference>
<feature type="compositionally biased region" description="Basic and acidic residues" evidence="12">
    <location>
        <begin position="411"/>
        <end position="430"/>
    </location>
</feature>
<comment type="caution">
    <text evidence="16">The sequence shown here is derived from an EMBL/GenBank/DDBJ whole genome shotgun (WGS) entry which is preliminary data.</text>
</comment>
<keyword evidence="7 13" id="KW-0812">Transmembrane</keyword>
<keyword evidence="8" id="KW-0418">Kinase</keyword>
<dbReference type="NCBIfam" id="TIGR01998">
    <property type="entry name" value="PTS-II-BC-nag"/>
    <property type="match status" value="1"/>
</dbReference>
<dbReference type="InterPro" id="IPR010974">
    <property type="entry name" value="PTS_IIBC_nag"/>
</dbReference>
<dbReference type="GO" id="GO:0016301">
    <property type="term" value="F:kinase activity"/>
    <property type="evidence" value="ECO:0007669"/>
    <property type="project" value="UniProtKB-KW"/>
</dbReference>
<feature type="transmembrane region" description="Helical" evidence="13">
    <location>
        <begin position="12"/>
        <end position="32"/>
    </location>
</feature>
<dbReference type="InterPro" id="IPR050429">
    <property type="entry name" value="PTS_Glucose_EIICBA"/>
</dbReference>
<evidence type="ECO:0000256" key="10">
    <source>
        <dbReference type="ARBA" id="ARBA00023136"/>
    </source>
</evidence>
<dbReference type="GO" id="GO:0009401">
    <property type="term" value="P:phosphoenolpyruvate-dependent sugar phosphotransferase system"/>
    <property type="evidence" value="ECO:0007669"/>
    <property type="project" value="UniProtKB-KW"/>
</dbReference>
<gene>
    <name evidence="16" type="ORF">CYJ34_02045</name>
</gene>
<evidence type="ECO:0000259" key="14">
    <source>
        <dbReference type="PROSITE" id="PS51098"/>
    </source>
</evidence>
<evidence type="ECO:0000313" key="17">
    <source>
        <dbReference type="Proteomes" id="UP000234335"/>
    </source>
</evidence>
<feature type="transmembrane region" description="Helical" evidence="13">
    <location>
        <begin position="310"/>
        <end position="332"/>
    </location>
</feature>
<dbReference type="GO" id="GO:0015572">
    <property type="term" value="F:N-acetylglucosamine transmembrane transporter activity"/>
    <property type="evidence" value="ECO:0007669"/>
    <property type="project" value="InterPro"/>
</dbReference>
<feature type="active site" description="Phosphocysteine intermediate; for EIIB activity" evidence="11">
    <location>
        <position position="462"/>
    </location>
</feature>
<feature type="domain" description="PTS EIIC type-1" evidence="15">
    <location>
        <begin position="1"/>
        <end position="398"/>
    </location>
</feature>
<organism evidence="16 17">
    <name type="scientific">Anaerococcus octavius</name>
    <dbReference type="NCBI Taxonomy" id="54007"/>
    <lineage>
        <taxon>Bacteria</taxon>
        <taxon>Bacillati</taxon>
        <taxon>Bacillota</taxon>
        <taxon>Tissierellia</taxon>
        <taxon>Tissierellales</taxon>
        <taxon>Peptoniphilaceae</taxon>
        <taxon>Anaerococcus</taxon>
    </lineage>
</organism>
<dbReference type="PANTHER" id="PTHR30009">
    <property type="entry name" value="CYTOCHROME C-TYPE SYNTHESIS PROTEIN AND PTS TRANSMEMBRANE COMPONENT"/>
    <property type="match status" value="1"/>
</dbReference>
<dbReference type="GO" id="GO:0015764">
    <property type="term" value="P:N-acetylglucosamine transport"/>
    <property type="evidence" value="ECO:0007669"/>
    <property type="project" value="TreeGrafter"/>
</dbReference>
<evidence type="ECO:0000256" key="2">
    <source>
        <dbReference type="ARBA" id="ARBA00022448"/>
    </source>
</evidence>
<dbReference type="RefSeq" id="WP_101539676.1">
    <property type="nucleotide sequence ID" value="NZ_PKGS01000001.1"/>
</dbReference>
<feature type="domain" description="PTS EIIB type-1" evidence="14">
    <location>
        <begin position="440"/>
        <end position="518"/>
    </location>
</feature>
<feature type="transmembrane region" description="Helical" evidence="13">
    <location>
        <begin position="256"/>
        <end position="275"/>
    </location>
</feature>
<reference evidence="16 17" key="1">
    <citation type="submission" date="2017-12" db="EMBL/GenBank/DDBJ databases">
        <title>Phylogenetic diversity of female urinary microbiome.</title>
        <authorList>
            <person name="Thomas-White K."/>
            <person name="Wolfe A.J."/>
        </authorList>
    </citation>
    <scope>NUCLEOTIDE SEQUENCE [LARGE SCALE GENOMIC DNA]</scope>
    <source>
        <strain evidence="16 17">UMB0119</strain>
    </source>
</reference>
<keyword evidence="6" id="KW-0598">Phosphotransferase system</keyword>
<dbReference type="CDD" id="cd00212">
    <property type="entry name" value="PTS_IIB_glc"/>
    <property type="match status" value="1"/>
</dbReference>
<dbReference type="AlphaFoldDB" id="A0A2I1MBL4"/>
<feature type="region of interest" description="Disordered" evidence="12">
    <location>
        <begin position="411"/>
        <end position="434"/>
    </location>
</feature>
<name>A0A2I1MBL4_9FIRM</name>
<evidence type="ECO:0000256" key="4">
    <source>
        <dbReference type="ARBA" id="ARBA00022597"/>
    </source>
</evidence>
<dbReference type="PANTHER" id="PTHR30009:SF4">
    <property type="entry name" value="PTS SYSTEM N-ACETYLGLUCOSAMINE-SPECIFIC EIICBA COMPONENT"/>
    <property type="match status" value="1"/>
</dbReference>
<dbReference type="InterPro" id="IPR001996">
    <property type="entry name" value="PTS_IIB_1"/>
</dbReference>
<keyword evidence="4" id="KW-0762">Sugar transport</keyword>
<dbReference type="Pfam" id="PF02378">
    <property type="entry name" value="PTS_EIIC"/>
    <property type="match status" value="1"/>
</dbReference>
<dbReference type="EMBL" id="PKGS01000001">
    <property type="protein sequence ID" value="PKZ17516.1"/>
    <property type="molecule type" value="Genomic_DNA"/>
</dbReference>
<dbReference type="GO" id="GO:0005886">
    <property type="term" value="C:plasma membrane"/>
    <property type="evidence" value="ECO:0007669"/>
    <property type="project" value="UniProtKB-SubCell"/>
</dbReference>
<dbReference type="NCBIfam" id="TIGR00826">
    <property type="entry name" value="EIIB_glc"/>
    <property type="match status" value="1"/>
</dbReference>
<feature type="transmembrane region" description="Helical" evidence="13">
    <location>
        <begin position="189"/>
        <end position="210"/>
    </location>
</feature>
<evidence type="ECO:0000256" key="8">
    <source>
        <dbReference type="ARBA" id="ARBA00022777"/>
    </source>
</evidence>
<keyword evidence="3" id="KW-1003">Cell membrane</keyword>
<feature type="transmembrane region" description="Helical" evidence="13">
    <location>
        <begin position="287"/>
        <end position="304"/>
    </location>
</feature>
<dbReference type="Pfam" id="PF00367">
    <property type="entry name" value="PTS_EIIB"/>
    <property type="match status" value="1"/>
</dbReference>
<dbReference type="SUPFAM" id="SSF55604">
    <property type="entry name" value="Glucose permease domain IIB"/>
    <property type="match status" value="1"/>
</dbReference>
<dbReference type="InterPro" id="IPR018113">
    <property type="entry name" value="PTrfase_EIIB_Cys"/>
</dbReference>
<keyword evidence="5" id="KW-0808">Transferase</keyword>
<evidence type="ECO:0000256" key="3">
    <source>
        <dbReference type="ARBA" id="ARBA00022475"/>
    </source>
</evidence>
<evidence type="ECO:0000256" key="9">
    <source>
        <dbReference type="ARBA" id="ARBA00022989"/>
    </source>
</evidence>
<dbReference type="GO" id="GO:0008982">
    <property type="term" value="F:protein-N(PI)-phosphohistidine-sugar phosphotransferase activity"/>
    <property type="evidence" value="ECO:0007669"/>
    <property type="project" value="InterPro"/>
</dbReference>
<dbReference type="InterPro" id="IPR036878">
    <property type="entry name" value="Glu_permease_IIB"/>
</dbReference>
<evidence type="ECO:0000313" key="16">
    <source>
        <dbReference type="EMBL" id="PKZ17516.1"/>
    </source>
</evidence>
<evidence type="ECO:0000256" key="1">
    <source>
        <dbReference type="ARBA" id="ARBA00004651"/>
    </source>
</evidence>
<keyword evidence="9 13" id="KW-1133">Transmembrane helix</keyword>
<dbReference type="GO" id="GO:0019866">
    <property type="term" value="C:organelle inner membrane"/>
    <property type="evidence" value="ECO:0007669"/>
    <property type="project" value="InterPro"/>
</dbReference>
<dbReference type="PROSITE" id="PS51098">
    <property type="entry name" value="PTS_EIIB_TYPE_1"/>
    <property type="match status" value="1"/>
</dbReference>
<keyword evidence="2" id="KW-0813">Transport</keyword>
<evidence type="ECO:0000256" key="6">
    <source>
        <dbReference type="ARBA" id="ARBA00022683"/>
    </source>
</evidence>
<dbReference type="Gene3D" id="3.30.1360.60">
    <property type="entry name" value="Glucose permease domain IIB"/>
    <property type="match status" value="1"/>
</dbReference>
<proteinExistence type="predicted"/>
<dbReference type="PROSITE" id="PS51103">
    <property type="entry name" value="PTS_EIIC_TYPE_1"/>
    <property type="match status" value="1"/>
</dbReference>
<dbReference type="Proteomes" id="UP000234335">
    <property type="component" value="Unassembled WGS sequence"/>
</dbReference>
<feature type="transmembrane region" description="Helical" evidence="13">
    <location>
        <begin position="44"/>
        <end position="70"/>
    </location>
</feature>
<comment type="subcellular location">
    <subcellularLocation>
        <location evidence="1">Cell membrane</location>
        <topology evidence="1">Multi-pass membrane protein</topology>
    </subcellularLocation>
</comment>
<keyword evidence="17" id="KW-1185">Reference proteome</keyword>
<accession>A0A2I1MBL4</accession>
<evidence type="ECO:0000256" key="7">
    <source>
        <dbReference type="ARBA" id="ARBA00022692"/>
    </source>
</evidence>
<dbReference type="PROSITE" id="PS01035">
    <property type="entry name" value="PTS_EIIB_TYPE_1_CYS"/>
    <property type="match status" value="1"/>
</dbReference>
<protein>
    <submittedName>
        <fullName evidence="16">PTS N-acetylglucosamine transporter subunit IIABC</fullName>
    </submittedName>
</protein>
<dbReference type="GO" id="GO:0090563">
    <property type="term" value="F:protein-phosphocysteine-sugar phosphotransferase activity"/>
    <property type="evidence" value="ECO:0007669"/>
    <property type="project" value="TreeGrafter"/>
</dbReference>
<evidence type="ECO:0000256" key="5">
    <source>
        <dbReference type="ARBA" id="ARBA00022679"/>
    </source>
</evidence>
<evidence type="ECO:0000256" key="13">
    <source>
        <dbReference type="SAM" id="Phobius"/>
    </source>
</evidence>
<evidence type="ECO:0000259" key="15">
    <source>
        <dbReference type="PROSITE" id="PS51103"/>
    </source>
</evidence>
<evidence type="ECO:0000256" key="11">
    <source>
        <dbReference type="PROSITE-ProRule" id="PRU00421"/>
    </source>
</evidence>
<evidence type="ECO:0000256" key="12">
    <source>
        <dbReference type="SAM" id="MobiDB-lite"/>
    </source>
</evidence>
<sequence length="518" mass="55890">MKEKLQRLGQSLMQPVAVMPLAALLLGIGYLIDPDGWGASSPVAAFLISAGGAILDNLGILFAVGVAFGIAKENHGASALAGLVAFLTLSKMLSPETVAQLRSLDLEAWQANDPFQFSAFSKIGNGNVLIGILSGVLGGKAYDRFHETRLPDFLAFFSGRRLVPIMASLYALIASLILMFLWPIIYSALATFGEFLLGLGAVGAGIYGFANRLLIPTGLHHALNQVFWFDLVGVNDIPNFLNNAQDTITATYHPGMYQAGFFPIMMFGLPGAALAMAQRADEKNKKTIKALMIAGALASFLTGVTEPLEFAFMFAAPQLYFIHALLTGISVFVAAKLQAYAGFGFSAGLIDFFLSSKNPMRNNMWILIIMGLVFFVLYYLIFKALIDKWDIATPGRTAKSQKANNAKVIETEDKGRVSTTDKTEAEEKAEQNATVKGSYSDTARKILEGLGGAENIDTTSYCTTRLRLTVKDPTKVNEEKIKEAGIAGLIKPGPKAVQVIIGPQVQAVHDEFVKLLDK</sequence>
<feature type="transmembrane region" description="Helical" evidence="13">
    <location>
        <begin position="162"/>
        <end position="182"/>
    </location>
</feature>
<dbReference type="InterPro" id="IPR013013">
    <property type="entry name" value="PTS_EIIC_1"/>
</dbReference>
<feature type="transmembrane region" description="Helical" evidence="13">
    <location>
        <begin position="362"/>
        <end position="381"/>
    </location>
</feature>